<accession>A0A6G1PB32</accession>
<dbReference type="GO" id="GO:0006801">
    <property type="term" value="P:superoxide metabolic process"/>
    <property type="evidence" value="ECO:0007669"/>
    <property type="project" value="InterPro"/>
</dbReference>
<dbReference type="SUPFAM" id="SSF49329">
    <property type="entry name" value="Cu,Zn superoxide dismutase-like"/>
    <property type="match status" value="4"/>
</dbReference>
<evidence type="ECO:0000256" key="1">
    <source>
        <dbReference type="SAM" id="SignalP"/>
    </source>
</evidence>
<dbReference type="EMBL" id="CM015714">
    <property type="protein sequence ID" value="KAF3687413.1"/>
    <property type="molecule type" value="Genomic_DNA"/>
</dbReference>
<feature type="signal peptide" evidence="1">
    <location>
        <begin position="1"/>
        <end position="18"/>
    </location>
</feature>
<protein>
    <recommendedName>
        <fullName evidence="2">Superoxide dismutase copper/zinc binding domain-containing protein</fullName>
    </recommendedName>
</protein>
<dbReference type="AlphaFoldDB" id="A0A6G1PB32"/>
<feature type="domain" description="Superoxide dismutase copper/zinc binding" evidence="2">
    <location>
        <begin position="581"/>
        <end position="700"/>
    </location>
</feature>
<feature type="domain" description="Superoxide dismutase copper/zinc binding" evidence="2">
    <location>
        <begin position="261"/>
        <end position="386"/>
    </location>
</feature>
<evidence type="ECO:0000259" key="2">
    <source>
        <dbReference type="Pfam" id="PF00080"/>
    </source>
</evidence>
<organism evidence="3 4">
    <name type="scientific">Channa argus</name>
    <name type="common">Northern snakehead</name>
    <name type="synonym">Ophicephalus argus</name>
    <dbReference type="NCBI Taxonomy" id="215402"/>
    <lineage>
        <taxon>Eukaryota</taxon>
        <taxon>Metazoa</taxon>
        <taxon>Chordata</taxon>
        <taxon>Craniata</taxon>
        <taxon>Vertebrata</taxon>
        <taxon>Euteleostomi</taxon>
        <taxon>Actinopterygii</taxon>
        <taxon>Neopterygii</taxon>
        <taxon>Teleostei</taxon>
        <taxon>Neoteleostei</taxon>
        <taxon>Acanthomorphata</taxon>
        <taxon>Anabantaria</taxon>
        <taxon>Anabantiformes</taxon>
        <taxon>Channoidei</taxon>
        <taxon>Channidae</taxon>
        <taxon>Channa</taxon>
    </lineage>
</organism>
<reference evidence="3 4" key="1">
    <citation type="submission" date="2019-02" db="EMBL/GenBank/DDBJ databases">
        <title>Opniocepnalus argus genome.</title>
        <authorList>
            <person name="Zhou C."/>
            <person name="Xiao S."/>
        </authorList>
    </citation>
    <scope>NUCLEOTIDE SEQUENCE [LARGE SCALE GENOMIC DNA]</scope>
    <source>
        <strain evidence="3">OARG1902GOOAL</strain>
        <tissue evidence="3">Muscle</tissue>
    </source>
</reference>
<dbReference type="Pfam" id="PF00080">
    <property type="entry name" value="Sod_Cu"/>
    <property type="match status" value="3"/>
</dbReference>
<reference evidence="4" key="2">
    <citation type="submission" date="2019-02" db="EMBL/GenBank/DDBJ databases">
        <title>Opniocepnalus argus Var Kimnra genome.</title>
        <authorList>
            <person name="Zhou C."/>
            <person name="Xiao S."/>
        </authorList>
    </citation>
    <scope>NUCLEOTIDE SEQUENCE [LARGE SCALE GENOMIC DNA]</scope>
</reference>
<name>A0A6G1PB32_CHAAH</name>
<proteinExistence type="predicted"/>
<keyword evidence="1" id="KW-0732">Signal</keyword>
<dbReference type="InterPro" id="IPR036423">
    <property type="entry name" value="SOD-like_Cu/Zn_dom_sf"/>
</dbReference>
<feature type="chain" id="PRO_5026266661" description="Superoxide dismutase copper/zinc binding domain-containing protein" evidence="1">
    <location>
        <begin position="19"/>
        <end position="976"/>
    </location>
</feature>
<feature type="domain" description="Superoxide dismutase copper/zinc binding" evidence="2">
    <location>
        <begin position="413"/>
        <end position="560"/>
    </location>
</feature>
<evidence type="ECO:0000313" key="4">
    <source>
        <dbReference type="Proteomes" id="UP000503349"/>
    </source>
</evidence>
<dbReference type="InterPro" id="IPR053257">
    <property type="entry name" value="Cu-only_SOD"/>
</dbReference>
<dbReference type="PANTHER" id="PTHR20910">
    <property type="entry name" value="AGAP001623-PA"/>
    <property type="match status" value="1"/>
</dbReference>
<dbReference type="GO" id="GO:0046872">
    <property type="term" value="F:metal ion binding"/>
    <property type="evidence" value="ECO:0007669"/>
    <property type="project" value="InterPro"/>
</dbReference>
<dbReference type="Proteomes" id="UP000503349">
    <property type="component" value="Chromosome 3"/>
</dbReference>
<keyword evidence="4" id="KW-1185">Reference proteome</keyword>
<dbReference type="PANTHER" id="PTHR20910:SF1">
    <property type="entry name" value="SUPEROXIDE DISMUTASE COPPER_ZINC BINDING DOMAIN-CONTAINING PROTEIN"/>
    <property type="match status" value="1"/>
</dbReference>
<sequence>MCLWTATLLILLLDSISCVQFLAPFNMGGVTGQVQFNSTSQTATIKVSGAGSCGSLKFFLSEFPVMYGHFDQPCSEENIGHSVFTFTAASESTVNVSHIFEKRSNLDDFSLMLQTCISTKVCAVVSQGQTLLTHQARFTGPIAGNVYIRLNTGQTNPRLLADLVTIGQVNALQTNVSLFISASKAANCDIVLGNLNALALTSLGVVKVGTPLKPAKSNLDLTNYINSGFLLLRSGSRYECAKIYKMLDKQVRAVVNMKGIKGYFSFHQASPFDFTEVRVNLTNLQNRVGPYHVHSFPVPSVRSPLSSLCSNDNVGGHWNPFGINTNDPSYPKEPGSTHDRYEIGDLSGKHMSLVGKNYLEEVFQDFNLPLFGQNSIVGRSVVIHQTDGTRYVCASLSYPGEVVVAIATFRTPVIGEIRFTQLKNNPLSDVSIFMDLSYGNPTVTPTKNHNWHIHTYPISSEMDDDERRCSTTEGHWNAFNISNVDSSYALHCGPSSPLSCEVGDLSRKTSTINLGTRVGGVEAKNFFTDVTSWLPGSGLIGRSVVIHQAEKGGPRIACANVTIVRVPKASLDRWFGLVRLSGQVQFSQAVPQGPTTINVSLMNLNSLAGGYHVHIMPIKPGSSEPCSNANVRGHFNPLAWNVSNSPAPGTGTVDQYEIGDISGKFGMLNGLNQSDDIYMDPDMPLSGPYSILGRSLVVHYINGSRMKCADITAERNTDGQWTEAKAVFSGTVTGTVRMRQQMFPDGSSNDMTLEVTLQSLAGPNTTEASLFITNKPTGANNSKCNNVGDTYNPFNMTSMSSSCSLENSLSCVVGEISARQGPVSLTEGQLYTDSIIQLSGDHTVVHRSLVLKKGHSIIACADILPESPSAAQTFPSVPDFSRYDFRRRVADVLQMETARITILPSSPLSTAGGTCEKVNFMVSGNVSIELLKSVKTSKKMGLFKESDSCTRSGGLPLVSGGLMVAAACLLYSTICL</sequence>
<gene>
    <name evidence="3" type="ORF">EXN66_Car003085</name>
</gene>
<dbReference type="Gene3D" id="2.60.40.200">
    <property type="entry name" value="Superoxide dismutase, copper/zinc binding domain"/>
    <property type="match status" value="4"/>
</dbReference>
<evidence type="ECO:0000313" key="3">
    <source>
        <dbReference type="EMBL" id="KAF3687413.1"/>
    </source>
</evidence>
<dbReference type="InterPro" id="IPR001424">
    <property type="entry name" value="SOD_Cu_Zn_dom"/>
</dbReference>